<feature type="chain" id="PRO_5016020957" evidence="6">
    <location>
        <begin position="25"/>
        <end position="476"/>
    </location>
</feature>
<proteinExistence type="predicted"/>
<feature type="repeat" description="FG-GAP" evidence="4">
    <location>
        <begin position="101"/>
        <end position="154"/>
    </location>
</feature>
<dbReference type="OrthoDB" id="4501at2759"/>
<accession>A0A2V3INM4</accession>
<evidence type="ECO:0000256" key="6">
    <source>
        <dbReference type="SAM" id="SignalP"/>
    </source>
</evidence>
<evidence type="ECO:0000256" key="2">
    <source>
        <dbReference type="ARBA" id="ARBA00022737"/>
    </source>
</evidence>
<gene>
    <name evidence="7" type="ORF">BWQ96_06590</name>
</gene>
<evidence type="ECO:0000256" key="1">
    <source>
        <dbReference type="ARBA" id="ARBA00022729"/>
    </source>
</evidence>
<evidence type="ECO:0000256" key="5">
    <source>
        <dbReference type="SAM" id="MobiDB-lite"/>
    </source>
</evidence>
<keyword evidence="3" id="KW-0325">Glycoprotein</keyword>
<dbReference type="EMBL" id="NBIV01000115">
    <property type="protein sequence ID" value="PXF43685.1"/>
    <property type="molecule type" value="Genomic_DNA"/>
</dbReference>
<comment type="caution">
    <text evidence="7">The sequence shown here is derived from an EMBL/GenBank/DDBJ whole genome shotgun (WGS) entry which is preliminary data.</text>
</comment>
<keyword evidence="8" id="KW-1185">Reference proteome</keyword>
<dbReference type="SUPFAM" id="SSF82171">
    <property type="entry name" value="DPP6 N-terminal domain-like"/>
    <property type="match status" value="1"/>
</dbReference>
<organism evidence="7 8">
    <name type="scientific">Gracilariopsis chorda</name>
    <dbReference type="NCBI Taxonomy" id="448386"/>
    <lineage>
        <taxon>Eukaryota</taxon>
        <taxon>Rhodophyta</taxon>
        <taxon>Florideophyceae</taxon>
        <taxon>Rhodymeniophycidae</taxon>
        <taxon>Gracilariales</taxon>
        <taxon>Gracilariaceae</taxon>
        <taxon>Gracilariopsis</taxon>
    </lineage>
</organism>
<dbReference type="Gene3D" id="2.130.10.130">
    <property type="entry name" value="Integrin alpha, N-terminal"/>
    <property type="match status" value="2"/>
</dbReference>
<dbReference type="InterPro" id="IPR013519">
    <property type="entry name" value="Int_alpha_beta-p"/>
</dbReference>
<feature type="signal peptide" evidence="6">
    <location>
        <begin position="1"/>
        <end position="24"/>
    </location>
</feature>
<dbReference type="PANTHER" id="PTHR36220:SF1">
    <property type="entry name" value="GAMMA TUBULIN COMPLEX COMPONENT C-TERMINAL DOMAIN-CONTAINING PROTEIN"/>
    <property type="match status" value="1"/>
</dbReference>
<reference evidence="7 8" key="1">
    <citation type="journal article" date="2018" name="Mol. Biol. Evol.">
        <title>Analysis of the draft genome of the red seaweed Gracilariopsis chorda provides insights into genome size evolution in Rhodophyta.</title>
        <authorList>
            <person name="Lee J."/>
            <person name="Yang E.C."/>
            <person name="Graf L."/>
            <person name="Yang J.H."/>
            <person name="Qiu H."/>
            <person name="Zel Zion U."/>
            <person name="Chan C.X."/>
            <person name="Stephens T.G."/>
            <person name="Weber A.P.M."/>
            <person name="Boo G.H."/>
            <person name="Boo S.M."/>
            <person name="Kim K.M."/>
            <person name="Shin Y."/>
            <person name="Jung M."/>
            <person name="Lee S.J."/>
            <person name="Yim H.S."/>
            <person name="Lee J.H."/>
            <person name="Bhattacharya D."/>
            <person name="Yoon H.S."/>
        </authorList>
    </citation>
    <scope>NUCLEOTIDE SEQUENCE [LARGE SCALE GENOMIC DNA]</scope>
    <source>
        <strain evidence="7 8">SKKU-2015</strain>
        <tissue evidence="7">Whole body</tissue>
    </source>
</reference>
<feature type="repeat" description="FG-GAP" evidence="4">
    <location>
        <begin position="282"/>
        <end position="335"/>
    </location>
</feature>
<sequence>MAATLRNLVLFACVVTLCGGWANAKRLLVQAPHGDRNDNLKFGQSTCISNDGLRIIVGANGYDKYSGAVYVYDMVTAPGDRLSHWRRTKVRANDTERAEEKSLHELRVVARGSGFGFSCALSGDGSRVVVGAPGHGTQRGAVYVFECCSSAFRGKGWEQIGQLQVDDGRPGDAFGWDVVVNDECTVLATSAKGKRANNGVLFVYECEKGCKRCVLSETIAPPDHTDSVGDRGIRIRNNFGTSLGMNRKGDILVASSIGYNEERGAVYVFHRDGEGGREWKLLQRLESPKAQRLGFFGYGVAVDESGDTVAVGADGENEYTGAVYVFRREGVGKKYEFVYEVNAEEAKEEDNFGGAVALSADGKVLAVGAPGVNEGREKDLGVVHLYEEVLGVRGSRWELGETVSIAGERGGRESFFGWNVAISANGKRFVGGAPQWLHGAGAVAFGAFEASGRRAPDAGSLMHDEPAPMAEGRDEL</sequence>
<evidence type="ECO:0000256" key="4">
    <source>
        <dbReference type="PROSITE-ProRule" id="PRU00803"/>
    </source>
</evidence>
<dbReference type="AlphaFoldDB" id="A0A2V3INM4"/>
<protein>
    <submittedName>
        <fullName evidence="7">Uncharacterized protein</fullName>
    </submittedName>
</protein>
<keyword evidence="2" id="KW-0677">Repeat</keyword>
<evidence type="ECO:0000313" key="7">
    <source>
        <dbReference type="EMBL" id="PXF43685.1"/>
    </source>
</evidence>
<dbReference type="PROSITE" id="PS51470">
    <property type="entry name" value="FG_GAP"/>
    <property type="match status" value="2"/>
</dbReference>
<dbReference type="PANTHER" id="PTHR36220">
    <property type="entry name" value="UNNAMED PRODUCT"/>
    <property type="match status" value="1"/>
</dbReference>
<dbReference type="Pfam" id="PF14312">
    <property type="entry name" value="FG-GAP_2"/>
    <property type="match status" value="1"/>
</dbReference>
<evidence type="ECO:0000313" key="8">
    <source>
        <dbReference type="Proteomes" id="UP000247409"/>
    </source>
</evidence>
<evidence type="ECO:0000256" key="3">
    <source>
        <dbReference type="ARBA" id="ARBA00023180"/>
    </source>
</evidence>
<dbReference type="InterPro" id="IPR028994">
    <property type="entry name" value="Integrin_alpha_N"/>
</dbReference>
<dbReference type="SMART" id="SM00191">
    <property type="entry name" value="Int_alpha"/>
    <property type="match status" value="5"/>
</dbReference>
<feature type="region of interest" description="Disordered" evidence="5">
    <location>
        <begin position="455"/>
        <end position="476"/>
    </location>
</feature>
<keyword evidence="1 6" id="KW-0732">Signal</keyword>
<dbReference type="Proteomes" id="UP000247409">
    <property type="component" value="Unassembled WGS sequence"/>
</dbReference>
<name>A0A2V3INM4_9FLOR</name>
<dbReference type="InterPro" id="IPR013517">
    <property type="entry name" value="FG-GAP"/>
</dbReference>